<sequence>MRSALYLVSALAVIALAFWAYRQNYQTQEAIAEVQELHREIGRAHERLSVLRAEWAYLNRPDRLMDLAELNFDRLGLLPLMPEAFGRIDTINFPVPPLSPITDPVEIAHEPGVEFP</sequence>
<evidence type="ECO:0000313" key="1">
    <source>
        <dbReference type="EMBL" id="KAA9009837.1"/>
    </source>
</evidence>
<keyword evidence="1" id="KW-0132">Cell division</keyword>
<comment type="caution">
    <text evidence="1">The sequence shown here is derived from an EMBL/GenBank/DDBJ whole genome shotgun (WGS) entry which is preliminary data.</text>
</comment>
<keyword evidence="2" id="KW-1185">Reference proteome</keyword>
<keyword evidence="1" id="KW-0131">Cell cycle</keyword>
<name>A0A5J5GP48_9RHOB</name>
<reference evidence="1 2" key="1">
    <citation type="submission" date="2019-09" db="EMBL/GenBank/DDBJ databases">
        <authorList>
            <person name="Park J.-S."/>
            <person name="Choi H.-J."/>
        </authorList>
    </citation>
    <scope>NUCLEOTIDE SEQUENCE [LARGE SCALE GENOMIC DNA]</scope>
    <source>
        <strain evidence="1 2">176SS1-4</strain>
    </source>
</reference>
<dbReference type="RefSeq" id="WP_150443322.1">
    <property type="nucleotide sequence ID" value="NZ_VYQE01000001.1"/>
</dbReference>
<dbReference type="EMBL" id="VYQE01000001">
    <property type="protein sequence ID" value="KAA9009837.1"/>
    <property type="molecule type" value="Genomic_DNA"/>
</dbReference>
<protein>
    <submittedName>
        <fullName evidence="1">Cell division protein FtsL</fullName>
    </submittedName>
</protein>
<accession>A0A5J5GP48</accession>
<proteinExistence type="predicted"/>
<organism evidence="1 2">
    <name type="scientific">Histidinibacterium aquaticum</name>
    <dbReference type="NCBI Taxonomy" id="2613962"/>
    <lineage>
        <taxon>Bacteria</taxon>
        <taxon>Pseudomonadati</taxon>
        <taxon>Pseudomonadota</taxon>
        <taxon>Alphaproteobacteria</taxon>
        <taxon>Rhodobacterales</taxon>
        <taxon>Paracoccaceae</taxon>
        <taxon>Histidinibacterium</taxon>
    </lineage>
</organism>
<dbReference type="Proteomes" id="UP000326554">
    <property type="component" value="Unassembled WGS sequence"/>
</dbReference>
<dbReference type="GO" id="GO:0051301">
    <property type="term" value="P:cell division"/>
    <property type="evidence" value="ECO:0007669"/>
    <property type="project" value="UniProtKB-KW"/>
</dbReference>
<gene>
    <name evidence="1" type="ORF">F3S47_00775</name>
</gene>
<evidence type="ECO:0000313" key="2">
    <source>
        <dbReference type="Proteomes" id="UP000326554"/>
    </source>
</evidence>
<dbReference type="AlphaFoldDB" id="A0A5J5GP48"/>